<name>A0A0A8XRL9_ARUDO</name>
<accession>A0A0A8XRL9</accession>
<reference evidence="1" key="2">
    <citation type="journal article" date="2015" name="Data Brief">
        <title>Shoot transcriptome of the giant reed, Arundo donax.</title>
        <authorList>
            <person name="Barrero R.A."/>
            <person name="Guerrero F.D."/>
            <person name="Moolhuijzen P."/>
            <person name="Goolsby J.A."/>
            <person name="Tidwell J."/>
            <person name="Bellgard S.E."/>
            <person name="Bellgard M.I."/>
        </authorList>
    </citation>
    <scope>NUCLEOTIDE SEQUENCE</scope>
    <source>
        <tissue evidence="1">Shoot tissue taken approximately 20 cm above the soil surface</tissue>
    </source>
</reference>
<protein>
    <submittedName>
        <fullName evidence="1">Uncharacterized protein</fullName>
    </submittedName>
</protein>
<dbReference type="AlphaFoldDB" id="A0A0A8XRL9"/>
<dbReference type="EMBL" id="GBRH01281326">
    <property type="protein sequence ID" value="JAD16569.1"/>
    <property type="molecule type" value="Transcribed_RNA"/>
</dbReference>
<sequence>MEIITKKFKKYFSNVEYDIIDLPTKFELKTQLLQRESEKTNLIRG</sequence>
<organism evidence="1">
    <name type="scientific">Arundo donax</name>
    <name type="common">Giant reed</name>
    <name type="synonym">Donax arundinaceus</name>
    <dbReference type="NCBI Taxonomy" id="35708"/>
    <lineage>
        <taxon>Eukaryota</taxon>
        <taxon>Viridiplantae</taxon>
        <taxon>Streptophyta</taxon>
        <taxon>Embryophyta</taxon>
        <taxon>Tracheophyta</taxon>
        <taxon>Spermatophyta</taxon>
        <taxon>Magnoliopsida</taxon>
        <taxon>Liliopsida</taxon>
        <taxon>Poales</taxon>
        <taxon>Poaceae</taxon>
        <taxon>PACMAD clade</taxon>
        <taxon>Arundinoideae</taxon>
        <taxon>Arundineae</taxon>
        <taxon>Arundo</taxon>
    </lineage>
</organism>
<proteinExistence type="predicted"/>
<evidence type="ECO:0000313" key="1">
    <source>
        <dbReference type="EMBL" id="JAD16569.1"/>
    </source>
</evidence>
<reference evidence="1" key="1">
    <citation type="submission" date="2014-09" db="EMBL/GenBank/DDBJ databases">
        <authorList>
            <person name="Magalhaes I.L.F."/>
            <person name="Oliveira U."/>
            <person name="Santos F.R."/>
            <person name="Vidigal T.H.D.A."/>
            <person name="Brescovit A.D."/>
            <person name="Santos A.J."/>
        </authorList>
    </citation>
    <scope>NUCLEOTIDE SEQUENCE</scope>
    <source>
        <tissue evidence="1">Shoot tissue taken approximately 20 cm above the soil surface</tissue>
    </source>
</reference>